<gene>
    <name evidence="1" type="ORF">GGD88_002408</name>
</gene>
<protein>
    <recommendedName>
        <fullName evidence="3">DUF2889 domain-containing protein</fullName>
    </recommendedName>
</protein>
<dbReference type="RefSeq" id="WP_184435735.1">
    <property type="nucleotide sequence ID" value="NZ_JACIGI010000019.1"/>
</dbReference>
<keyword evidence="2" id="KW-1185">Reference proteome</keyword>
<evidence type="ECO:0008006" key="3">
    <source>
        <dbReference type="Google" id="ProtNLM"/>
    </source>
</evidence>
<dbReference type="AlphaFoldDB" id="A0A7W6S0M6"/>
<proteinExistence type="predicted"/>
<dbReference type="Proteomes" id="UP000555728">
    <property type="component" value="Unassembled WGS sequence"/>
</dbReference>
<evidence type="ECO:0000313" key="1">
    <source>
        <dbReference type="EMBL" id="MBB4286673.1"/>
    </source>
</evidence>
<dbReference type="EMBL" id="JACIGI010000019">
    <property type="protein sequence ID" value="MBB4286673.1"/>
    <property type="molecule type" value="Genomic_DNA"/>
</dbReference>
<sequence>MPLSPPEPRQHIHTRRIDCQGYRREDGLWDIEARIVDTKTYTFANHDRGRIAAGEPLHDMALRVTVDDDLVIRAVEAVTDASPFGICGRVTPNFQRLVGLTIGAGFSGKVKQALGRAEGCTHLVDLLKPLAATAYQTLHARREEKRKAGNTGERPRILDTCYALRSDGPVVAREWPEFYTGPALPVAAPSAGSEG</sequence>
<reference evidence="1 2" key="1">
    <citation type="submission" date="2020-08" db="EMBL/GenBank/DDBJ databases">
        <title>Genome sequencing of Purple Non-Sulfur Bacteria from various extreme environments.</title>
        <authorList>
            <person name="Mayer M."/>
        </authorList>
    </citation>
    <scope>NUCLEOTIDE SEQUENCE [LARGE SCALE GENOMIC DNA]</scope>
    <source>
        <strain evidence="1 2">JA135</strain>
    </source>
</reference>
<evidence type="ECO:0000313" key="2">
    <source>
        <dbReference type="Proteomes" id="UP000555728"/>
    </source>
</evidence>
<dbReference type="Pfam" id="PF11136">
    <property type="entry name" value="DUF2889"/>
    <property type="match status" value="1"/>
</dbReference>
<organism evidence="1 2">
    <name type="scientific">Roseospira goensis</name>
    <dbReference type="NCBI Taxonomy" id="391922"/>
    <lineage>
        <taxon>Bacteria</taxon>
        <taxon>Pseudomonadati</taxon>
        <taxon>Pseudomonadota</taxon>
        <taxon>Alphaproteobacteria</taxon>
        <taxon>Rhodospirillales</taxon>
        <taxon>Rhodospirillaceae</taxon>
        <taxon>Roseospira</taxon>
    </lineage>
</organism>
<accession>A0A7W6S0M6</accession>
<comment type="caution">
    <text evidence="1">The sequence shown here is derived from an EMBL/GenBank/DDBJ whole genome shotgun (WGS) entry which is preliminary data.</text>
</comment>
<name>A0A7W6S0M6_9PROT</name>
<dbReference type="InterPro" id="IPR021312">
    <property type="entry name" value="DUF2889"/>
</dbReference>